<sequence length="272" mass="29753">MLAPQVNIALRAARQAGQFIRRAADDVQRIKVEQKGRNDFVSEIDRAAEAHIIDVLQKAYPDYGILAEESGAQPGKGDDARWQWIIDPLDGTTNFLHGFPQFCISIALACDGKVEHAVVVDPLREEEFTASRGRGAIMNGRRLRVTQRAGLEGALIGTGFPFRRDQAQHVEPYLDMMRDIMPLAAGLRRPGAAALDLAWLAAGRLDGFWETGLQEWDMAAGCLLITEAGGLVGDFTGGHNHLKNGNLVAGSPKVFKALLQKIQPHLTDALKR</sequence>
<dbReference type="PANTHER" id="PTHR20854">
    <property type="entry name" value="INOSITOL MONOPHOSPHATASE"/>
    <property type="match status" value="1"/>
</dbReference>
<dbReference type="InterPro" id="IPR033942">
    <property type="entry name" value="IMPase"/>
</dbReference>
<evidence type="ECO:0000256" key="4">
    <source>
        <dbReference type="ARBA" id="ARBA00022723"/>
    </source>
</evidence>
<keyword evidence="6" id="KW-0804">Transcription</keyword>
<evidence type="ECO:0000313" key="9">
    <source>
        <dbReference type="EMBL" id="MCK0537765.1"/>
    </source>
</evidence>
<proteinExistence type="inferred from homology"/>
<comment type="cofactor">
    <cofactor evidence="2 8">
        <name>Mg(2+)</name>
        <dbReference type="ChEBI" id="CHEBI:18420"/>
    </cofactor>
</comment>
<keyword evidence="7 8" id="KW-0460">Magnesium</keyword>
<dbReference type="EMBL" id="JALKII010000005">
    <property type="protein sequence ID" value="MCK0537765.1"/>
    <property type="molecule type" value="Genomic_DNA"/>
</dbReference>
<comment type="similarity">
    <text evidence="3 8">Belongs to the inositol monophosphatase superfamily.</text>
</comment>
<keyword evidence="10" id="KW-1185">Reference proteome</keyword>
<dbReference type="CDD" id="cd01639">
    <property type="entry name" value="IMPase"/>
    <property type="match status" value="1"/>
</dbReference>
<dbReference type="PROSITE" id="PS00629">
    <property type="entry name" value="IMP_1"/>
    <property type="match status" value="1"/>
</dbReference>
<dbReference type="PANTHER" id="PTHR20854:SF4">
    <property type="entry name" value="INOSITOL-1-MONOPHOSPHATASE-RELATED"/>
    <property type="match status" value="1"/>
</dbReference>
<evidence type="ECO:0000256" key="6">
    <source>
        <dbReference type="ARBA" id="ARBA00022814"/>
    </source>
</evidence>
<dbReference type="Proteomes" id="UP001165524">
    <property type="component" value="Unassembled WGS sequence"/>
</dbReference>
<dbReference type="Pfam" id="PF00459">
    <property type="entry name" value="Inositol_P"/>
    <property type="match status" value="1"/>
</dbReference>
<keyword evidence="6" id="KW-0889">Transcription antitermination</keyword>
<dbReference type="EC" id="3.1.3.25" evidence="8"/>
<comment type="catalytic activity">
    <reaction evidence="1 8">
        <text>a myo-inositol phosphate + H2O = myo-inositol + phosphate</text>
        <dbReference type="Rhea" id="RHEA:24056"/>
        <dbReference type="ChEBI" id="CHEBI:15377"/>
        <dbReference type="ChEBI" id="CHEBI:17268"/>
        <dbReference type="ChEBI" id="CHEBI:43474"/>
        <dbReference type="ChEBI" id="CHEBI:84139"/>
        <dbReference type="EC" id="3.1.3.25"/>
    </reaction>
</comment>
<keyword evidence="5 8" id="KW-0378">Hydrolase</keyword>
<dbReference type="RefSeq" id="WP_246951694.1">
    <property type="nucleotide sequence ID" value="NZ_JALKII010000005.1"/>
</dbReference>
<evidence type="ECO:0000256" key="1">
    <source>
        <dbReference type="ARBA" id="ARBA00001033"/>
    </source>
</evidence>
<keyword evidence="4 8" id="KW-0479">Metal-binding</keyword>
<evidence type="ECO:0000256" key="5">
    <source>
        <dbReference type="ARBA" id="ARBA00022801"/>
    </source>
</evidence>
<keyword evidence="6" id="KW-0805">Transcription regulation</keyword>
<dbReference type="SUPFAM" id="SSF56655">
    <property type="entry name" value="Carbohydrate phosphatase"/>
    <property type="match status" value="1"/>
</dbReference>
<evidence type="ECO:0000256" key="7">
    <source>
        <dbReference type="ARBA" id="ARBA00022842"/>
    </source>
</evidence>
<organism evidence="9 10">
    <name type="scientific">Alcanivorax quisquiliarum</name>
    <dbReference type="NCBI Taxonomy" id="2933565"/>
    <lineage>
        <taxon>Bacteria</taxon>
        <taxon>Pseudomonadati</taxon>
        <taxon>Pseudomonadota</taxon>
        <taxon>Gammaproteobacteria</taxon>
        <taxon>Oceanospirillales</taxon>
        <taxon>Alcanivoracaceae</taxon>
        <taxon>Alcanivorax</taxon>
    </lineage>
</organism>
<evidence type="ECO:0000256" key="3">
    <source>
        <dbReference type="ARBA" id="ARBA00009759"/>
    </source>
</evidence>
<dbReference type="InterPro" id="IPR022337">
    <property type="entry name" value="Inositol_monophosphatase_SuhB"/>
</dbReference>
<dbReference type="PRINTS" id="PR00377">
    <property type="entry name" value="IMPHPHTASES"/>
</dbReference>
<name>A0ABT0E7M4_9GAMM</name>
<evidence type="ECO:0000313" key="10">
    <source>
        <dbReference type="Proteomes" id="UP001165524"/>
    </source>
</evidence>
<dbReference type="InterPro" id="IPR020550">
    <property type="entry name" value="Inositol_monophosphatase_CS"/>
</dbReference>
<evidence type="ECO:0000256" key="8">
    <source>
        <dbReference type="RuleBase" id="RU364068"/>
    </source>
</evidence>
<dbReference type="PROSITE" id="PS00630">
    <property type="entry name" value="IMP_2"/>
    <property type="match status" value="1"/>
</dbReference>
<dbReference type="Gene3D" id="3.40.190.80">
    <property type="match status" value="1"/>
</dbReference>
<evidence type="ECO:0000256" key="2">
    <source>
        <dbReference type="ARBA" id="ARBA00001946"/>
    </source>
</evidence>
<gene>
    <name evidence="9" type="ORF">MU846_08590</name>
</gene>
<comment type="caution">
    <text evidence="9">The sequence shown here is derived from an EMBL/GenBank/DDBJ whole genome shotgun (WGS) entry which is preliminary data.</text>
</comment>
<protein>
    <recommendedName>
        <fullName evidence="8">Inositol-1-monophosphatase</fullName>
        <ecNumber evidence="8">3.1.3.25</ecNumber>
    </recommendedName>
</protein>
<reference evidence="9" key="1">
    <citation type="submission" date="2022-04" db="EMBL/GenBank/DDBJ databases">
        <title>Alcanivorax sp. CY1518 draft genome sequence.</title>
        <authorList>
            <person name="Zhao G."/>
            <person name="An M."/>
        </authorList>
    </citation>
    <scope>NUCLEOTIDE SEQUENCE</scope>
    <source>
        <strain evidence="9">CY1518</strain>
    </source>
</reference>
<accession>A0ABT0E7M4</accession>
<dbReference type="PRINTS" id="PR01959">
    <property type="entry name" value="SBIMPHPHTASE"/>
</dbReference>
<dbReference type="InterPro" id="IPR000760">
    <property type="entry name" value="Inositol_monophosphatase-like"/>
</dbReference>
<dbReference type="InterPro" id="IPR020583">
    <property type="entry name" value="Inositol_monoP_metal-BS"/>
</dbReference>
<dbReference type="Gene3D" id="3.30.540.10">
    <property type="entry name" value="Fructose-1,6-Bisphosphatase, subunit A, domain 1"/>
    <property type="match status" value="1"/>
</dbReference>